<feature type="compositionally biased region" description="Basic and acidic residues" evidence="5">
    <location>
        <begin position="208"/>
        <end position="217"/>
    </location>
</feature>
<dbReference type="EMBL" id="JASVWF010000001">
    <property type="protein sequence ID" value="MDL5154734.1"/>
    <property type="molecule type" value="Genomic_DNA"/>
</dbReference>
<protein>
    <submittedName>
        <fullName evidence="6">ESX secretion-associated protein EspG</fullName>
    </submittedName>
</protein>
<organism evidence="6 7">
    <name type="scientific">Actinomycetospora termitidis</name>
    <dbReference type="NCBI Taxonomy" id="3053470"/>
    <lineage>
        <taxon>Bacteria</taxon>
        <taxon>Bacillati</taxon>
        <taxon>Actinomycetota</taxon>
        <taxon>Actinomycetes</taxon>
        <taxon>Pseudonocardiales</taxon>
        <taxon>Pseudonocardiaceae</taxon>
        <taxon>Actinomycetospora</taxon>
    </lineage>
</organism>
<accession>A0ABT7M253</accession>
<name>A0ABT7M253_9PSEU</name>
<sequence>MITLSRLELLWILEQCGAGDWPYPLAPVAWPADTTDETVLARARTEDVLRDRGLLAPDAAATLLAVGTAVRDARRQVDVVRRSATDPVAAVALDGPGGAALLRSADHTGADVEVAPLGPGELAAAALAVLPRLPPAPGPPLEVPPEAAAVATRRRERDRSAVEAVLRGAVGWTQLGVVVAPDEVTSVGHRADARIKWLDSPRGRYRLRHDPERERTAGRPPVLVPDDAASPGTLAEVEALLAEPGRRTG</sequence>
<comment type="subcellular location">
    <subcellularLocation>
        <location evidence="1">Cytoplasm</location>
    </subcellularLocation>
</comment>
<dbReference type="Proteomes" id="UP001231924">
    <property type="component" value="Unassembled WGS sequence"/>
</dbReference>
<proteinExistence type="inferred from homology"/>
<evidence type="ECO:0000256" key="4">
    <source>
        <dbReference type="ARBA" id="ARBA00023186"/>
    </source>
</evidence>
<evidence type="ECO:0000256" key="3">
    <source>
        <dbReference type="ARBA" id="ARBA00022490"/>
    </source>
</evidence>
<gene>
    <name evidence="6" type="ORF">QRT03_02095</name>
</gene>
<dbReference type="InterPro" id="IPR025734">
    <property type="entry name" value="EspG"/>
</dbReference>
<keyword evidence="3" id="KW-0963">Cytoplasm</keyword>
<evidence type="ECO:0000256" key="1">
    <source>
        <dbReference type="ARBA" id="ARBA00004496"/>
    </source>
</evidence>
<reference evidence="6 7" key="1">
    <citation type="submission" date="2023-06" db="EMBL/GenBank/DDBJ databases">
        <title>Actinomycetospora Odt1-22.</title>
        <authorList>
            <person name="Supong K."/>
        </authorList>
    </citation>
    <scope>NUCLEOTIDE SEQUENCE [LARGE SCALE GENOMIC DNA]</scope>
    <source>
        <strain evidence="6 7">Odt1-22</strain>
    </source>
</reference>
<evidence type="ECO:0000256" key="5">
    <source>
        <dbReference type="SAM" id="MobiDB-lite"/>
    </source>
</evidence>
<evidence type="ECO:0000313" key="6">
    <source>
        <dbReference type="EMBL" id="MDL5154734.1"/>
    </source>
</evidence>
<evidence type="ECO:0000313" key="7">
    <source>
        <dbReference type="Proteomes" id="UP001231924"/>
    </source>
</evidence>
<comment type="caution">
    <text evidence="6">The sequence shown here is derived from an EMBL/GenBank/DDBJ whole genome shotgun (WGS) entry which is preliminary data.</text>
</comment>
<keyword evidence="4" id="KW-0143">Chaperone</keyword>
<dbReference type="RefSeq" id="WP_286050770.1">
    <property type="nucleotide sequence ID" value="NZ_JASVWF010000001.1"/>
</dbReference>
<dbReference type="Pfam" id="PF14011">
    <property type="entry name" value="ESX-1_EspG"/>
    <property type="match status" value="1"/>
</dbReference>
<feature type="region of interest" description="Disordered" evidence="5">
    <location>
        <begin position="208"/>
        <end position="231"/>
    </location>
</feature>
<evidence type="ECO:0000256" key="2">
    <source>
        <dbReference type="ARBA" id="ARBA00006411"/>
    </source>
</evidence>
<keyword evidence="7" id="KW-1185">Reference proteome</keyword>
<comment type="similarity">
    <text evidence="2">Belongs to the EspG family.</text>
</comment>